<dbReference type="AlphaFoldDB" id="A0A450Z6C0"/>
<accession>A0A450Z6C0</accession>
<dbReference type="EMBL" id="CAADFR010000163">
    <property type="protein sequence ID" value="VFK43998.1"/>
    <property type="molecule type" value="Genomic_DNA"/>
</dbReference>
<reference evidence="3" key="1">
    <citation type="submission" date="2019-02" db="EMBL/GenBank/DDBJ databases">
        <authorList>
            <person name="Gruber-Vodicka R. H."/>
            <person name="Seah K. B. B."/>
        </authorList>
    </citation>
    <scope>NUCLEOTIDE SEQUENCE</scope>
    <source>
        <strain evidence="3">BECK_S1320</strain>
        <strain evidence="2">BECK_S1321</strain>
    </source>
</reference>
<dbReference type="InterPro" id="IPR004260">
    <property type="entry name" value="Pyr-dimer_DNA_glycosylase"/>
</dbReference>
<evidence type="ECO:0000313" key="2">
    <source>
        <dbReference type="EMBL" id="VFK43998.1"/>
    </source>
</evidence>
<gene>
    <name evidence="3" type="ORF">BECKSD772E_GA0070983_11706</name>
    <name evidence="2" type="ORF">BECKSD772F_GA0070984_11636</name>
</gene>
<dbReference type="Pfam" id="PF03013">
    <property type="entry name" value="Pyr_excise"/>
    <property type="match status" value="1"/>
</dbReference>
<dbReference type="GO" id="GO:0016829">
    <property type="term" value="F:lyase activity"/>
    <property type="evidence" value="ECO:0007669"/>
    <property type="project" value="UniProtKB-KW"/>
</dbReference>
<protein>
    <submittedName>
        <fullName evidence="3">Pyrimidine dimer DNA glycosylase /DNA-(Apurinic or apyrimidinic site) lyase</fullName>
    </submittedName>
</protein>
<keyword evidence="3" id="KW-0456">Lyase</keyword>
<dbReference type="InterPro" id="IPR024796">
    <property type="entry name" value="T4_endonuc_V"/>
</dbReference>
<name>A0A450Z6C0_9GAMM</name>
<dbReference type="SUPFAM" id="SSF47077">
    <property type="entry name" value="T4 endonuclease V"/>
    <property type="match status" value="1"/>
</dbReference>
<dbReference type="EMBL" id="CAADFU010000170">
    <property type="protein sequence ID" value="VFK49302.1"/>
    <property type="molecule type" value="Genomic_DNA"/>
</dbReference>
<sequence length="282" mass="32108">MPRQKRRAGHPGTCAPRQRGADPCRGMRRCRHPPQARPLFSGSGLGLDSGMRIWDIDPGYLNRQSLLGEHRELHGIASILRNGKKGYARHPETLRWSGHGWALERRHRQLACEMALRGYVDRSPVGIHANEGVWPATYIDAPHRQFRLLGEKYADKEKGRIPLPANEQALWSHYKYSVLARDPGRYREIGRAVSRKELGFDRLALELVAISRTRPGEGGLRNAIQHMWGHASRESGEKRLAIQSLSLRELFLVTREIALEIREPYLMKSTALGELLAWMEVP</sequence>
<evidence type="ECO:0000256" key="1">
    <source>
        <dbReference type="SAM" id="MobiDB-lite"/>
    </source>
</evidence>
<evidence type="ECO:0000313" key="3">
    <source>
        <dbReference type="EMBL" id="VFK49302.1"/>
    </source>
</evidence>
<organism evidence="3">
    <name type="scientific">Candidatus Kentrum sp. SD</name>
    <dbReference type="NCBI Taxonomy" id="2126332"/>
    <lineage>
        <taxon>Bacteria</taxon>
        <taxon>Pseudomonadati</taxon>
        <taxon>Pseudomonadota</taxon>
        <taxon>Gammaproteobacteria</taxon>
        <taxon>Candidatus Kentrum</taxon>
    </lineage>
</organism>
<dbReference type="Gene3D" id="1.10.440.10">
    <property type="entry name" value="T4 endonuclease V"/>
    <property type="match status" value="1"/>
</dbReference>
<feature type="region of interest" description="Disordered" evidence="1">
    <location>
        <begin position="1"/>
        <end position="25"/>
    </location>
</feature>
<proteinExistence type="predicted"/>